<dbReference type="EMBL" id="JAOQJE010000004">
    <property type="protein sequence ID" value="MCU6788609.1"/>
    <property type="molecule type" value="Genomic_DNA"/>
</dbReference>
<gene>
    <name evidence="1" type="ORF">OCV66_05820</name>
</gene>
<proteinExistence type="predicted"/>
<keyword evidence="2" id="KW-1185">Reference proteome</keyword>
<dbReference type="RefSeq" id="WP_147573938.1">
    <property type="nucleotide sequence ID" value="NZ_JAOQJE010000004.1"/>
</dbReference>
<dbReference type="Proteomes" id="UP001652397">
    <property type="component" value="Unassembled WGS sequence"/>
</dbReference>
<evidence type="ECO:0000313" key="2">
    <source>
        <dbReference type="Proteomes" id="UP001652397"/>
    </source>
</evidence>
<comment type="caution">
    <text evidence="1">The sequence shown here is derived from an EMBL/GenBank/DDBJ whole genome shotgun (WGS) entry which is preliminary data.</text>
</comment>
<reference evidence="1 2" key="1">
    <citation type="journal article" date="2021" name="ISME Commun">
        <title>Automated analysis of genomic sequences facilitates high-throughput and comprehensive description of bacteria.</title>
        <authorList>
            <person name="Hitch T.C.A."/>
        </authorList>
    </citation>
    <scope>NUCLEOTIDE SEQUENCE [LARGE SCALE GENOMIC DNA]</scope>
    <source>
        <strain evidence="1 2">Sanger_34</strain>
    </source>
</reference>
<protein>
    <submittedName>
        <fullName evidence="1">DUF2634 domain-containing protein</fullName>
    </submittedName>
</protein>
<name>A0ABT2U1W4_9FIRM</name>
<sequence>MTQTIFPVIPTDIPAQAAAGIGRAPAFQWEEDGRSGAFQLVDGALKERTGVEAVKQWFELMLRQTPGAVPVYRTDSSTQPGVDRTLLDRRMPEGWVQAEIERNVRETAAFCPAVRTVDSFAFTRLRRGLQVAFTARLHTEETVEVSAYVGGE</sequence>
<accession>A0ABT2U1W4</accession>
<evidence type="ECO:0000313" key="1">
    <source>
        <dbReference type="EMBL" id="MCU6788609.1"/>
    </source>
</evidence>
<organism evidence="1 2">
    <name type="scientific">Agathobaculum ammoniilyticum</name>
    <dbReference type="NCBI Taxonomy" id="2981778"/>
    <lineage>
        <taxon>Bacteria</taxon>
        <taxon>Bacillati</taxon>
        <taxon>Bacillota</taxon>
        <taxon>Clostridia</taxon>
        <taxon>Eubacteriales</taxon>
        <taxon>Butyricicoccaceae</taxon>
        <taxon>Agathobaculum</taxon>
    </lineage>
</organism>